<proteinExistence type="predicted"/>
<protein>
    <recommendedName>
        <fullName evidence="5">Ubiquitin 3 binding protein But2 C-terminal domain-containing protein</fullName>
    </recommendedName>
</protein>
<accession>A0A0D1Z794</accession>
<evidence type="ECO:0000256" key="1">
    <source>
        <dbReference type="SAM" id="MobiDB-lite"/>
    </source>
</evidence>
<keyword evidence="2" id="KW-0732">Signal</keyword>
<dbReference type="AlphaFoldDB" id="A0A0D1Z794"/>
<dbReference type="EMBL" id="KN847523">
    <property type="protein sequence ID" value="KIV90682.1"/>
    <property type="molecule type" value="Genomic_DNA"/>
</dbReference>
<feature type="chain" id="PRO_5002237568" description="Ubiquitin 3 binding protein But2 C-terminal domain-containing protein" evidence="2">
    <location>
        <begin position="23"/>
        <end position="227"/>
    </location>
</feature>
<evidence type="ECO:0008006" key="5">
    <source>
        <dbReference type="Google" id="ProtNLM"/>
    </source>
</evidence>
<name>A0A0D1Z794_EXOME</name>
<dbReference type="HOGENOM" id="CLU_102253_0_0_1"/>
<dbReference type="GeneID" id="27323156"/>
<organism evidence="3 4">
    <name type="scientific">Exophiala mesophila</name>
    <name type="common">Black yeast-like fungus</name>
    <dbReference type="NCBI Taxonomy" id="212818"/>
    <lineage>
        <taxon>Eukaryota</taxon>
        <taxon>Fungi</taxon>
        <taxon>Dikarya</taxon>
        <taxon>Ascomycota</taxon>
        <taxon>Pezizomycotina</taxon>
        <taxon>Eurotiomycetes</taxon>
        <taxon>Chaetothyriomycetidae</taxon>
        <taxon>Chaetothyriales</taxon>
        <taxon>Herpotrichiellaceae</taxon>
        <taxon>Exophiala</taxon>
    </lineage>
</organism>
<evidence type="ECO:0000313" key="4">
    <source>
        <dbReference type="Proteomes" id="UP000054302"/>
    </source>
</evidence>
<feature type="region of interest" description="Disordered" evidence="1">
    <location>
        <begin position="33"/>
        <end position="53"/>
    </location>
</feature>
<evidence type="ECO:0000256" key="2">
    <source>
        <dbReference type="SAM" id="SignalP"/>
    </source>
</evidence>
<dbReference type="Proteomes" id="UP000054302">
    <property type="component" value="Unassembled WGS sequence"/>
</dbReference>
<dbReference type="RefSeq" id="XP_016222256.1">
    <property type="nucleotide sequence ID" value="XM_016369963.1"/>
</dbReference>
<reference evidence="3 4" key="1">
    <citation type="submission" date="2015-01" db="EMBL/GenBank/DDBJ databases">
        <title>The Genome Sequence of Exophiala mesophila CBS40295.</title>
        <authorList>
            <consortium name="The Broad Institute Genomics Platform"/>
            <person name="Cuomo C."/>
            <person name="de Hoog S."/>
            <person name="Gorbushina A."/>
            <person name="Stielow B."/>
            <person name="Teixiera M."/>
            <person name="Abouelleil A."/>
            <person name="Chapman S.B."/>
            <person name="Priest M."/>
            <person name="Young S.K."/>
            <person name="Wortman J."/>
            <person name="Nusbaum C."/>
            <person name="Birren B."/>
        </authorList>
    </citation>
    <scope>NUCLEOTIDE SEQUENCE [LARGE SCALE GENOMIC DNA]</scope>
    <source>
        <strain evidence="3 4">CBS 40295</strain>
    </source>
</reference>
<dbReference type="OrthoDB" id="5356630at2759"/>
<dbReference type="OMA" id="TAPTDCK"/>
<dbReference type="VEuPathDB" id="FungiDB:PV10_05311"/>
<sequence>MAPSTTMTMFAAVLSLGAFVNAAPLVARSQSATYSNTTVPAPAPASPSSYSSPPIIPEGSAPVAVVFPDFTSQYNSATGAVDFHTPRGLVSRSPTNGGADITTLVTFQLDNQYKSNQCQLVFDLVDPTSSVSGTAKAQLFTSLAPAFTDSESWPNGNLRNQFLGTIDVVANGRATWEAGSGPGATEDGYFPCSAITGQIYGGEVVPQGDYDYISWPAGTDGVKILVW</sequence>
<gene>
    <name evidence="3" type="ORF">PV10_05311</name>
</gene>
<evidence type="ECO:0000313" key="3">
    <source>
        <dbReference type="EMBL" id="KIV90682.1"/>
    </source>
</evidence>
<feature type="signal peptide" evidence="2">
    <location>
        <begin position="1"/>
        <end position="22"/>
    </location>
</feature>
<keyword evidence="4" id="KW-1185">Reference proteome</keyword>